<feature type="transmembrane region" description="Helical" evidence="1">
    <location>
        <begin position="30"/>
        <end position="52"/>
    </location>
</feature>
<keyword evidence="1" id="KW-1133">Transmembrane helix</keyword>
<organism evidence="2 3">
    <name type="scientific">Tsukamurella spumae</name>
    <dbReference type="NCBI Taxonomy" id="44753"/>
    <lineage>
        <taxon>Bacteria</taxon>
        <taxon>Bacillati</taxon>
        <taxon>Actinomycetota</taxon>
        <taxon>Actinomycetes</taxon>
        <taxon>Mycobacteriales</taxon>
        <taxon>Tsukamurellaceae</taxon>
        <taxon>Tsukamurella</taxon>
    </lineage>
</organism>
<dbReference type="EMBL" id="JAAXOQ010000018">
    <property type="protein sequence ID" value="NKY19496.1"/>
    <property type="molecule type" value="Genomic_DNA"/>
</dbReference>
<name>A0A846X4P5_9ACTN</name>
<protein>
    <submittedName>
        <fullName evidence="2">Uncharacterized protein</fullName>
    </submittedName>
</protein>
<reference evidence="2 3" key="1">
    <citation type="submission" date="2020-04" db="EMBL/GenBank/DDBJ databases">
        <title>MicrobeNet Type strains.</title>
        <authorList>
            <person name="Nicholson A.C."/>
        </authorList>
    </citation>
    <scope>NUCLEOTIDE SEQUENCE [LARGE SCALE GENOMIC DNA]</scope>
    <source>
        <strain evidence="2 3">DSM 44113</strain>
    </source>
</reference>
<accession>A0A846X4P5</accession>
<dbReference type="Proteomes" id="UP000582646">
    <property type="component" value="Unassembled WGS sequence"/>
</dbReference>
<keyword evidence="1" id="KW-0812">Transmembrane</keyword>
<dbReference type="RefSeq" id="WP_168546491.1">
    <property type="nucleotide sequence ID" value="NZ_BAAAKS010000019.1"/>
</dbReference>
<proteinExistence type="predicted"/>
<evidence type="ECO:0000313" key="3">
    <source>
        <dbReference type="Proteomes" id="UP000582646"/>
    </source>
</evidence>
<evidence type="ECO:0000313" key="2">
    <source>
        <dbReference type="EMBL" id="NKY19496.1"/>
    </source>
</evidence>
<gene>
    <name evidence="2" type="ORF">HF999_14105</name>
</gene>
<comment type="caution">
    <text evidence="2">The sequence shown here is derived from an EMBL/GenBank/DDBJ whole genome shotgun (WGS) entry which is preliminary data.</text>
</comment>
<evidence type="ECO:0000256" key="1">
    <source>
        <dbReference type="SAM" id="Phobius"/>
    </source>
</evidence>
<feature type="transmembrane region" description="Helical" evidence="1">
    <location>
        <begin position="73"/>
        <end position="92"/>
    </location>
</feature>
<keyword evidence="1" id="KW-0472">Membrane</keyword>
<dbReference type="AlphaFoldDB" id="A0A846X4P5"/>
<sequence>MQAPDDVTMLAEIKQLPPEVMNPLMTLLGWVFWLGLVVFIAVLMWVASLWWLEKYGDRERPAGQRTEMRIVQILLGAIIMSCSSQIATSILGS</sequence>
<keyword evidence="3" id="KW-1185">Reference proteome</keyword>